<accession>A0A8X6WZQ9</accession>
<organism evidence="1 2">
    <name type="scientific">Trichonephila inaurata madagascariensis</name>
    <dbReference type="NCBI Taxonomy" id="2747483"/>
    <lineage>
        <taxon>Eukaryota</taxon>
        <taxon>Metazoa</taxon>
        <taxon>Ecdysozoa</taxon>
        <taxon>Arthropoda</taxon>
        <taxon>Chelicerata</taxon>
        <taxon>Arachnida</taxon>
        <taxon>Araneae</taxon>
        <taxon>Araneomorphae</taxon>
        <taxon>Entelegynae</taxon>
        <taxon>Araneoidea</taxon>
        <taxon>Nephilidae</taxon>
        <taxon>Trichonephila</taxon>
        <taxon>Trichonephila inaurata</taxon>
    </lineage>
</organism>
<comment type="caution">
    <text evidence="1">The sequence shown here is derived from an EMBL/GenBank/DDBJ whole genome shotgun (WGS) entry which is preliminary data.</text>
</comment>
<name>A0A8X6WZQ9_9ARAC</name>
<evidence type="ECO:0000313" key="1">
    <source>
        <dbReference type="EMBL" id="GFY44323.1"/>
    </source>
</evidence>
<gene>
    <name evidence="1" type="ORF">TNIN_400581</name>
</gene>
<dbReference type="AlphaFoldDB" id="A0A8X6WZQ9"/>
<dbReference type="Proteomes" id="UP000886998">
    <property type="component" value="Unassembled WGS sequence"/>
</dbReference>
<protein>
    <submittedName>
        <fullName evidence="1">Uncharacterized protein</fullName>
    </submittedName>
</protein>
<evidence type="ECO:0000313" key="2">
    <source>
        <dbReference type="Proteomes" id="UP000886998"/>
    </source>
</evidence>
<sequence length="76" mass="8197">MQGEELTSRSFTARSSGIYNDESKLLKTEAGTQLFSPGHAKELPNPGVVRVLDQSNPKCFKKSAPTIGLFDIGNSV</sequence>
<reference evidence="1" key="1">
    <citation type="submission" date="2020-08" db="EMBL/GenBank/DDBJ databases">
        <title>Multicomponent nature underlies the extraordinary mechanical properties of spider dragline silk.</title>
        <authorList>
            <person name="Kono N."/>
            <person name="Nakamura H."/>
            <person name="Mori M."/>
            <person name="Yoshida Y."/>
            <person name="Ohtoshi R."/>
            <person name="Malay A.D."/>
            <person name="Moran D.A.P."/>
            <person name="Tomita M."/>
            <person name="Numata K."/>
            <person name="Arakawa K."/>
        </authorList>
    </citation>
    <scope>NUCLEOTIDE SEQUENCE</scope>
</reference>
<proteinExistence type="predicted"/>
<keyword evidence="2" id="KW-1185">Reference proteome</keyword>
<dbReference type="EMBL" id="BMAV01004185">
    <property type="protein sequence ID" value="GFY44323.1"/>
    <property type="molecule type" value="Genomic_DNA"/>
</dbReference>